<protein>
    <recommendedName>
        <fullName evidence="4">Transmembrane protein 178B</fullName>
    </recommendedName>
</protein>
<evidence type="ECO:0008006" key="4">
    <source>
        <dbReference type="Google" id="ProtNLM"/>
    </source>
</evidence>
<name>A0A8C0ME91_CANLF</name>
<accession>A0A8C0ME91</accession>
<dbReference type="Ensembl" id="ENSCAFT00030011936.1">
    <property type="protein sequence ID" value="ENSCAFP00030010456.1"/>
    <property type="gene ID" value="ENSCAFG00030006486.1"/>
</dbReference>
<dbReference type="PANTHER" id="PTHR32005:SF1">
    <property type="entry name" value="TRANSMEMBRANE PROTEIN 178B"/>
    <property type="match status" value="1"/>
</dbReference>
<dbReference type="AlphaFoldDB" id="A0A8C0ME91"/>
<feature type="region of interest" description="Disordered" evidence="1">
    <location>
        <begin position="1"/>
        <end position="21"/>
    </location>
</feature>
<sequence length="228" mass="25074">VACPSPAQDDSRLHGHGGGHHPLRLDHRRAGLLLGPRPYAVCGRASLPHGRRDLPSFPKTGQLLENEEAVISSCYSPLCEYFQILISFTDDSYLGHTWVVSSFLLERIEKCCQPHFFLSLSLFLSFSLPLPHPTPPPPGSFPRPPGTFCIISLCTCVAGINFELSRYPRYLYGLPDDISHGYGWSMFCAWGGLGLTLISGFFCTLAPSVQPVPRTNCPKSRPENGTVC</sequence>
<dbReference type="PANTHER" id="PTHR32005">
    <property type="entry name" value="TRANSMEMBRANE PROTEIN 178B-RELATED"/>
    <property type="match status" value="1"/>
</dbReference>
<reference evidence="2" key="1">
    <citation type="submission" date="2019-03" db="EMBL/GenBank/DDBJ databases">
        <authorList>
            <person name="Warren W.C."/>
            <person name="Johnson G.S."/>
        </authorList>
    </citation>
    <scope>NUCLEOTIDE SEQUENCE [LARGE SCALE GENOMIC DNA]</scope>
    <source>
        <strain evidence="2">Basenji</strain>
    </source>
</reference>
<proteinExistence type="predicted"/>
<evidence type="ECO:0000313" key="2">
    <source>
        <dbReference type="Ensembl" id="ENSCAFP00030010456.1"/>
    </source>
</evidence>
<dbReference type="Proteomes" id="UP000694429">
    <property type="component" value="Chromosome 16"/>
</dbReference>
<dbReference type="Gene3D" id="1.20.140.150">
    <property type="match status" value="1"/>
</dbReference>
<dbReference type="InterPro" id="IPR039625">
    <property type="entry name" value="T178A/B"/>
</dbReference>
<reference evidence="2" key="2">
    <citation type="submission" date="2025-08" db="UniProtKB">
        <authorList>
            <consortium name="Ensembl"/>
        </authorList>
    </citation>
    <scope>IDENTIFICATION</scope>
</reference>
<organism evidence="2 3">
    <name type="scientific">Canis lupus familiaris</name>
    <name type="common">Dog</name>
    <name type="synonym">Canis familiaris</name>
    <dbReference type="NCBI Taxonomy" id="9615"/>
    <lineage>
        <taxon>Eukaryota</taxon>
        <taxon>Metazoa</taxon>
        <taxon>Chordata</taxon>
        <taxon>Craniata</taxon>
        <taxon>Vertebrata</taxon>
        <taxon>Euteleostomi</taxon>
        <taxon>Mammalia</taxon>
        <taxon>Eutheria</taxon>
        <taxon>Laurasiatheria</taxon>
        <taxon>Carnivora</taxon>
        <taxon>Caniformia</taxon>
        <taxon>Canidae</taxon>
        <taxon>Canis</taxon>
    </lineage>
</organism>
<evidence type="ECO:0000313" key="3">
    <source>
        <dbReference type="Proteomes" id="UP000694429"/>
    </source>
</evidence>
<evidence type="ECO:0000256" key="1">
    <source>
        <dbReference type="SAM" id="MobiDB-lite"/>
    </source>
</evidence>